<accession>A0A897N992</accession>
<proteinExistence type="predicted"/>
<evidence type="ECO:0000313" key="1">
    <source>
        <dbReference type="EMBL" id="QSG09257.1"/>
    </source>
</evidence>
<keyword evidence="2" id="KW-1185">Reference proteome</keyword>
<organism evidence="1 2">
    <name type="scientific">Halapricum desulfuricans</name>
    <dbReference type="NCBI Taxonomy" id="2841257"/>
    <lineage>
        <taxon>Archaea</taxon>
        <taxon>Methanobacteriati</taxon>
        <taxon>Methanobacteriota</taxon>
        <taxon>Stenosarchaea group</taxon>
        <taxon>Halobacteria</taxon>
        <taxon>Halobacteriales</taxon>
        <taxon>Haloarculaceae</taxon>
        <taxon>Halapricum</taxon>
    </lineage>
</organism>
<dbReference type="KEGG" id="hds:HSR122_1872"/>
<gene>
    <name evidence="1" type="ORF">HSR122_1872</name>
</gene>
<reference evidence="1 2" key="1">
    <citation type="submission" date="2020-11" db="EMBL/GenBank/DDBJ databases">
        <title>Carbohydrate-dependent, anaerobic sulfur respiration: A novel catabolism in halophilic archaea.</title>
        <authorList>
            <person name="Sorokin D.Y."/>
            <person name="Messina E."/>
            <person name="Smedile F."/>
            <person name="La Cono V."/>
            <person name="Hallsworth J.E."/>
            <person name="Yakimov M.M."/>
        </authorList>
    </citation>
    <scope>NUCLEOTIDE SEQUENCE [LARGE SCALE GENOMIC DNA]</scope>
    <source>
        <strain evidence="1 2">HSR12-2</strain>
    </source>
</reference>
<dbReference type="AlphaFoldDB" id="A0A897N992"/>
<sequence>MADTWPSVGIRASNADDGMIHYHTDVVTVVRPFRIDRTTASSNR</sequence>
<dbReference type="EMBL" id="CP064788">
    <property type="protein sequence ID" value="QSG09257.1"/>
    <property type="molecule type" value="Genomic_DNA"/>
</dbReference>
<protein>
    <submittedName>
        <fullName evidence="1">Uncharacterized protein</fullName>
    </submittedName>
</protein>
<dbReference type="Proteomes" id="UP000662973">
    <property type="component" value="Chromosome"/>
</dbReference>
<evidence type="ECO:0000313" key="2">
    <source>
        <dbReference type="Proteomes" id="UP000662973"/>
    </source>
</evidence>
<name>A0A897N992_9EURY</name>